<dbReference type="Gene3D" id="3.40.190.10">
    <property type="entry name" value="Periplasmic binding protein-like II"/>
    <property type="match status" value="1"/>
</dbReference>
<dbReference type="GO" id="GO:0043190">
    <property type="term" value="C:ATP-binding cassette (ABC) transporter complex"/>
    <property type="evidence" value="ECO:0007669"/>
    <property type="project" value="InterPro"/>
</dbReference>
<dbReference type="GO" id="GO:0015833">
    <property type="term" value="P:peptide transport"/>
    <property type="evidence" value="ECO:0007669"/>
    <property type="project" value="TreeGrafter"/>
</dbReference>
<dbReference type="PANTHER" id="PTHR30290:SF83">
    <property type="entry name" value="ABC TRANSPORTER SUBSTRATE-BINDING PROTEIN"/>
    <property type="match status" value="1"/>
</dbReference>
<accession>A0A6N9YL51</accession>
<dbReference type="CDD" id="cd08504">
    <property type="entry name" value="PBP2_OppA"/>
    <property type="match status" value="1"/>
</dbReference>
<evidence type="ECO:0000313" key="4">
    <source>
        <dbReference type="Proteomes" id="UP000469185"/>
    </source>
</evidence>
<keyword evidence="4" id="KW-1185">Reference proteome</keyword>
<dbReference type="InterPro" id="IPR000914">
    <property type="entry name" value="SBP_5_dom"/>
</dbReference>
<evidence type="ECO:0000259" key="2">
    <source>
        <dbReference type="Pfam" id="PF00496"/>
    </source>
</evidence>
<dbReference type="Gene3D" id="3.90.76.10">
    <property type="entry name" value="Dipeptide-binding Protein, Domain 1"/>
    <property type="match status" value="1"/>
</dbReference>
<feature type="region of interest" description="Disordered" evidence="1">
    <location>
        <begin position="42"/>
        <end position="64"/>
    </location>
</feature>
<gene>
    <name evidence="3" type="ORF">G1H11_10360</name>
</gene>
<dbReference type="GO" id="GO:0042597">
    <property type="term" value="C:periplasmic space"/>
    <property type="evidence" value="ECO:0007669"/>
    <property type="project" value="UniProtKB-ARBA"/>
</dbReference>
<dbReference type="Pfam" id="PF00496">
    <property type="entry name" value="SBP_bac_5"/>
    <property type="match status" value="1"/>
</dbReference>
<dbReference type="Proteomes" id="UP000469185">
    <property type="component" value="Unassembled WGS sequence"/>
</dbReference>
<dbReference type="AlphaFoldDB" id="A0A6N9YL51"/>
<organism evidence="3 4">
    <name type="scientific">Phytoactinopolyspora alkaliphila</name>
    <dbReference type="NCBI Taxonomy" id="1783498"/>
    <lineage>
        <taxon>Bacteria</taxon>
        <taxon>Bacillati</taxon>
        <taxon>Actinomycetota</taxon>
        <taxon>Actinomycetes</taxon>
        <taxon>Jiangellales</taxon>
        <taxon>Jiangellaceae</taxon>
        <taxon>Phytoactinopolyspora</taxon>
    </lineage>
</organism>
<name>A0A6N9YL51_9ACTN</name>
<proteinExistence type="predicted"/>
<evidence type="ECO:0000256" key="1">
    <source>
        <dbReference type="SAM" id="MobiDB-lite"/>
    </source>
</evidence>
<dbReference type="RefSeq" id="WP_163818504.1">
    <property type="nucleotide sequence ID" value="NZ_JAAGOB010000005.1"/>
</dbReference>
<comment type="caution">
    <text evidence="3">The sequence shown here is derived from an EMBL/GenBank/DDBJ whole genome shotgun (WGS) entry which is preliminary data.</text>
</comment>
<reference evidence="3 4" key="1">
    <citation type="submission" date="2020-02" db="EMBL/GenBank/DDBJ databases">
        <authorList>
            <person name="Li X.-J."/>
            <person name="Feng X.-M."/>
        </authorList>
    </citation>
    <scope>NUCLEOTIDE SEQUENCE [LARGE SCALE GENOMIC DNA]</scope>
    <source>
        <strain evidence="3 4">CGMCC 4.7225</strain>
    </source>
</reference>
<dbReference type="PANTHER" id="PTHR30290">
    <property type="entry name" value="PERIPLASMIC BINDING COMPONENT OF ABC TRANSPORTER"/>
    <property type="match status" value="1"/>
</dbReference>
<dbReference type="SUPFAM" id="SSF53850">
    <property type="entry name" value="Periplasmic binding protein-like II"/>
    <property type="match status" value="1"/>
</dbReference>
<protein>
    <submittedName>
        <fullName evidence="3">Peptide ABC transporter substrate-binding protein</fullName>
    </submittedName>
</protein>
<dbReference type="Gene3D" id="3.10.105.10">
    <property type="entry name" value="Dipeptide-binding Protein, Domain 3"/>
    <property type="match status" value="1"/>
</dbReference>
<dbReference type="InterPro" id="IPR039424">
    <property type="entry name" value="SBP_5"/>
</dbReference>
<feature type="domain" description="Solute-binding protein family 5" evidence="2">
    <location>
        <begin position="108"/>
        <end position="492"/>
    </location>
</feature>
<dbReference type="EMBL" id="JAAGOB010000005">
    <property type="protein sequence ID" value="NED95714.1"/>
    <property type="molecule type" value="Genomic_DNA"/>
</dbReference>
<evidence type="ECO:0000313" key="3">
    <source>
        <dbReference type="EMBL" id="NED95714.1"/>
    </source>
</evidence>
<sequence length="609" mass="66879">MDRSASSGPTLWPGINRREFLRVSGLIGLAAGGSWSLTGCGLFGEEEPGGTPAEGNEGDGAPAAGSTLRMSFTTIDVLDPQVITNGMWILSRGVLEGLVSQNEEGTDVVPAVAERWDVSEDGLTYTFHLREDARWSNGDPVTADDFERTYQRLLTPSSGGTGGTTMGANSYQMTTGIKGAAEHLNGATEDWSDVGIEATGDRELVLTLAQPNPDFLLAMTHPALLPLHMDTLDEHPDDWQAPPNFLSNGPFAVERFVHNSALDLVVNEEYWDRGSVQLERIEITLVDPGANPGTATIPYENEEVDILPLEVADVLRFESDPELAEHVQAVDTYSIGYLATLRSKHPALEDVRVRKALSISLERDVLAGVIPQTRPGLSLVHDRVEGWDDRIAVQENLDEAKQLLADAGYPDGEGLPAVRILSGVDNPIVDAIVDRWQQNLGIDAVVDRVESGVYVERRWQVQEDDYIGFYWGTFAGLPTWATYVGALWSPTDIQKFSLPGDVWAEYQETEADEDLSGSEKSSRLSELISENASEGSLQMADLVAEAVVELDDDARLELFKEAARLREEEYLFFSVVWLSAFFAVRPTISGLQLRRYPDFFYLKSLGIEA</sequence>
<dbReference type="GO" id="GO:1904680">
    <property type="term" value="F:peptide transmembrane transporter activity"/>
    <property type="evidence" value="ECO:0007669"/>
    <property type="project" value="TreeGrafter"/>
</dbReference>